<protein>
    <submittedName>
        <fullName evidence="1">Uncharacterized protein</fullName>
    </submittedName>
</protein>
<gene>
    <name evidence="1" type="ORF">WP2_18</name>
</gene>
<sequence length="76" mass="8208">MANFTRSSGTSSNIKDGAKDIRFTVGDLKLGEGETAYVVMKDGVLKQLANQSEIEAINTNYTALEERVAKLENPTG</sequence>
<dbReference type="Proteomes" id="UP000026904">
    <property type="component" value="Segment"/>
</dbReference>
<dbReference type="KEGG" id="vg:19488301"/>
<keyword evidence="2" id="KW-1185">Reference proteome</keyword>
<accession>A0A024B369</accession>
<dbReference type="GeneID" id="19488301"/>
<dbReference type="RefSeq" id="YP_009032595.1">
    <property type="nucleotide sequence ID" value="NC_024149.1"/>
</dbReference>
<dbReference type="EMBL" id="KJ528544">
    <property type="protein sequence ID" value="AHZ10890.1"/>
    <property type="molecule type" value="Genomic_DNA"/>
</dbReference>
<evidence type="ECO:0000313" key="1">
    <source>
        <dbReference type="EMBL" id="AHZ10890.1"/>
    </source>
</evidence>
<organism evidence="1 2">
    <name type="scientific">Lactococcus phage WP-2</name>
    <dbReference type="NCBI Taxonomy" id="1486423"/>
    <lineage>
        <taxon>Viruses</taxon>
        <taxon>Duplodnaviria</taxon>
        <taxon>Heunggongvirae</taxon>
        <taxon>Uroviricota</taxon>
        <taxon>Caudoviricetes</taxon>
        <taxon>Rountreeviridae</taxon>
        <taxon>Negarvirus</taxon>
        <taxon>Negarvirus WP2</taxon>
    </lineage>
</organism>
<reference evidence="1 2" key="1">
    <citation type="journal article" date="2014" name="Gene">
        <title>Comparative genomic analysis of Lactococcus garvieae phage WP-2, a new member of Picovirinae subfamily of Podoviridae.</title>
        <authorList>
            <person name="Ghasemi S.M."/>
            <person name="Bouzari M."/>
            <person name="Yoon B.H."/>
            <person name="Chang H.I."/>
        </authorList>
    </citation>
    <scope>NUCLEOTIDE SEQUENCE [LARGE SCALE GENOMIC DNA]</scope>
    <source>
        <strain evidence="1">WP-2</strain>
    </source>
</reference>
<evidence type="ECO:0000313" key="2">
    <source>
        <dbReference type="Proteomes" id="UP000026904"/>
    </source>
</evidence>
<proteinExistence type="predicted"/>
<name>A0A024B369_9CAUD</name>